<evidence type="ECO:0000313" key="1">
    <source>
        <dbReference type="EMBL" id="KAJ9051130.1"/>
    </source>
</evidence>
<evidence type="ECO:0000313" key="2">
    <source>
        <dbReference type="Proteomes" id="UP001165960"/>
    </source>
</evidence>
<gene>
    <name evidence="1" type="ORF">DSO57_1007554</name>
</gene>
<accession>A0ACC2RMD2</accession>
<name>A0ACC2RMD2_9FUNG</name>
<keyword evidence="2" id="KW-1185">Reference proteome</keyword>
<organism evidence="1 2">
    <name type="scientific">Entomophthora muscae</name>
    <dbReference type="NCBI Taxonomy" id="34485"/>
    <lineage>
        <taxon>Eukaryota</taxon>
        <taxon>Fungi</taxon>
        <taxon>Fungi incertae sedis</taxon>
        <taxon>Zoopagomycota</taxon>
        <taxon>Entomophthoromycotina</taxon>
        <taxon>Entomophthoromycetes</taxon>
        <taxon>Entomophthorales</taxon>
        <taxon>Entomophthoraceae</taxon>
        <taxon>Entomophthora</taxon>
    </lineage>
</organism>
<dbReference type="EMBL" id="QTSX02007122">
    <property type="protein sequence ID" value="KAJ9051130.1"/>
    <property type="molecule type" value="Genomic_DNA"/>
</dbReference>
<proteinExistence type="predicted"/>
<dbReference type="Proteomes" id="UP001165960">
    <property type="component" value="Unassembled WGS sequence"/>
</dbReference>
<reference evidence="1" key="1">
    <citation type="submission" date="2022-04" db="EMBL/GenBank/DDBJ databases">
        <title>Genome of the entomopathogenic fungus Entomophthora muscae.</title>
        <authorList>
            <person name="Elya C."/>
            <person name="Lovett B.R."/>
            <person name="Lee E."/>
            <person name="Macias A.M."/>
            <person name="Hajek A.E."/>
            <person name="De Bivort B.L."/>
            <person name="Kasson M.T."/>
            <person name="De Fine Licht H.H."/>
            <person name="Stajich J.E."/>
        </authorList>
    </citation>
    <scope>NUCLEOTIDE SEQUENCE</scope>
    <source>
        <strain evidence="1">Berkeley</strain>
    </source>
</reference>
<comment type="caution">
    <text evidence="1">The sequence shown here is derived from an EMBL/GenBank/DDBJ whole genome shotgun (WGS) entry which is preliminary data.</text>
</comment>
<protein>
    <submittedName>
        <fullName evidence="1">Uncharacterized protein</fullName>
    </submittedName>
</protein>
<sequence>MDMEPSLTPKPMPASAAKLPLDHTNKLFGIVYITLTGVIDTIVPAASLWLWVGNLMSYFIKLASILWWSLSTQSATRQFPNTSKPADQGWFPDTHKAVIRHKFQALMKIGGTKMAKKPKKQVSYQIKNMYPIMLVLLQQDPYLQMTEVCCLLRLHCIFIACCTAQLWIHRLVVGILALINQPDCHSPCQSLAGLPQGRQAGPGRPCTQLALL</sequence>